<gene>
    <name evidence="1" type="ORF">EJP77_18725</name>
</gene>
<evidence type="ECO:0000313" key="2">
    <source>
        <dbReference type="Proteomes" id="UP000272464"/>
    </source>
</evidence>
<proteinExistence type="predicted"/>
<name>A0A433X1U9_9BACL</name>
<organism evidence="1 2">
    <name type="scientific">Paenibacillus zeisoli</name>
    <dbReference type="NCBI Taxonomy" id="2496267"/>
    <lineage>
        <taxon>Bacteria</taxon>
        <taxon>Bacillati</taxon>
        <taxon>Bacillota</taxon>
        <taxon>Bacilli</taxon>
        <taxon>Bacillales</taxon>
        <taxon>Paenibacillaceae</taxon>
        <taxon>Paenibacillus</taxon>
    </lineage>
</organism>
<comment type="caution">
    <text evidence="1">The sequence shown here is derived from an EMBL/GenBank/DDBJ whole genome shotgun (WGS) entry which is preliminary data.</text>
</comment>
<evidence type="ECO:0000313" key="1">
    <source>
        <dbReference type="EMBL" id="RUT28051.1"/>
    </source>
</evidence>
<dbReference type="Proteomes" id="UP000272464">
    <property type="component" value="Unassembled WGS sequence"/>
</dbReference>
<dbReference type="OrthoDB" id="2627031at2"/>
<keyword evidence="2" id="KW-1185">Reference proteome</keyword>
<accession>A0A433X1U9</accession>
<dbReference type="RefSeq" id="WP_127200790.1">
    <property type="nucleotide sequence ID" value="NZ_RZNX01000012.1"/>
</dbReference>
<protein>
    <submittedName>
        <fullName evidence="1">Uncharacterized protein</fullName>
    </submittedName>
</protein>
<sequence length="67" mass="7905">MEKNEFVEFTALTNYLKELGINPAEYLSREELKRYTEVGEAYLGMSNETFRDELKAVIMGMVERHLR</sequence>
<dbReference type="EMBL" id="RZNX01000012">
    <property type="protein sequence ID" value="RUT28051.1"/>
    <property type="molecule type" value="Genomic_DNA"/>
</dbReference>
<reference evidence="1 2" key="1">
    <citation type="submission" date="2018-12" db="EMBL/GenBank/DDBJ databases">
        <authorList>
            <person name="Sun L."/>
            <person name="Chen Z."/>
        </authorList>
    </citation>
    <scope>NUCLEOTIDE SEQUENCE [LARGE SCALE GENOMIC DNA]</scope>
    <source>
        <strain evidence="1 2">3-5-3</strain>
    </source>
</reference>
<dbReference type="AlphaFoldDB" id="A0A433X1U9"/>